<evidence type="ECO:0000259" key="2">
    <source>
        <dbReference type="Pfam" id="PF11127"/>
    </source>
</evidence>
<dbReference type="InterPro" id="IPR021309">
    <property type="entry name" value="YgaP-like_TM"/>
</dbReference>
<keyword evidence="4" id="KW-1185">Reference proteome</keyword>
<sequence length="65" mass="6805">MKSNVGTIDRTLRILLGLALIAGAATGVLGAWGWVGVVPLATGIFRFCPAYLPFGLSTCRVKQAD</sequence>
<dbReference type="RefSeq" id="WP_345534520.1">
    <property type="nucleotide sequence ID" value="NZ_BAABLD010000017.1"/>
</dbReference>
<evidence type="ECO:0000313" key="4">
    <source>
        <dbReference type="Proteomes" id="UP001500547"/>
    </source>
</evidence>
<protein>
    <submittedName>
        <fullName evidence="3">DUF2892 domain-containing protein</fullName>
    </submittedName>
</protein>
<dbReference type="Proteomes" id="UP001500547">
    <property type="component" value="Unassembled WGS sequence"/>
</dbReference>
<name>A0ABP9R478_9RHOO</name>
<reference evidence="4" key="1">
    <citation type="journal article" date="2019" name="Int. J. Syst. Evol. Microbiol.">
        <title>The Global Catalogue of Microorganisms (GCM) 10K type strain sequencing project: providing services to taxonomists for standard genome sequencing and annotation.</title>
        <authorList>
            <consortium name="The Broad Institute Genomics Platform"/>
            <consortium name="The Broad Institute Genome Sequencing Center for Infectious Disease"/>
            <person name="Wu L."/>
            <person name="Ma J."/>
        </authorList>
    </citation>
    <scope>NUCLEOTIDE SEQUENCE [LARGE SCALE GENOMIC DNA]</scope>
    <source>
        <strain evidence="4">JCM 18715</strain>
    </source>
</reference>
<organism evidence="3 4">
    <name type="scientific">Viridibacterium curvum</name>
    <dbReference type="NCBI Taxonomy" id="1101404"/>
    <lineage>
        <taxon>Bacteria</taxon>
        <taxon>Pseudomonadati</taxon>
        <taxon>Pseudomonadota</taxon>
        <taxon>Betaproteobacteria</taxon>
        <taxon>Rhodocyclales</taxon>
        <taxon>Rhodocyclaceae</taxon>
        <taxon>Viridibacterium</taxon>
    </lineage>
</organism>
<accession>A0ABP9R478</accession>
<keyword evidence="1" id="KW-1133">Transmembrane helix</keyword>
<feature type="transmembrane region" description="Helical" evidence="1">
    <location>
        <begin position="12"/>
        <end position="35"/>
    </location>
</feature>
<dbReference type="EMBL" id="BAABLD010000017">
    <property type="protein sequence ID" value="GAA5171512.1"/>
    <property type="molecule type" value="Genomic_DNA"/>
</dbReference>
<comment type="caution">
    <text evidence="3">The sequence shown here is derived from an EMBL/GenBank/DDBJ whole genome shotgun (WGS) entry which is preliminary data.</text>
</comment>
<evidence type="ECO:0000313" key="3">
    <source>
        <dbReference type="EMBL" id="GAA5171512.1"/>
    </source>
</evidence>
<feature type="domain" description="Inner membrane protein YgaP-like transmembrane" evidence="2">
    <location>
        <begin position="1"/>
        <end position="61"/>
    </location>
</feature>
<evidence type="ECO:0000256" key="1">
    <source>
        <dbReference type="SAM" id="Phobius"/>
    </source>
</evidence>
<dbReference type="Pfam" id="PF11127">
    <property type="entry name" value="YgaP-like_TM"/>
    <property type="match status" value="1"/>
</dbReference>
<keyword evidence="1" id="KW-0812">Transmembrane</keyword>
<gene>
    <name evidence="3" type="ORF">GCM10025770_36200</name>
</gene>
<proteinExistence type="predicted"/>
<keyword evidence="1" id="KW-0472">Membrane</keyword>